<dbReference type="SUPFAM" id="SSF53822">
    <property type="entry name" value="Periplasmic binding protein-like I"/>
    <property type="match status" value="1"/>
</dbReference>
<feature type="region of interest" description="Disordered" evidence="4">
    <location>
        <begin position="1"/>
        <end position="22"/>
    </location>
</feature>
<dbReference type="GO" id="GO:0000976">
    <property type="term" value="F:transcription cis-regulatory region binding"/>
    <property type="evidence" value="ECO:0007669"/>
    <property type="project" value="TreeGrafter"/>
</dbReference>
<name>A0A4V2EW45_9BURK</name>
<evidence type="ECO:0000256" key="1">
    <source>
        <dbReference type="ARBA" id="ARBA00023015"/>
    </source>
</evidence>
<dbReference type="Proteomes" id="UP000293433">
    <property type="component" value="Unassembled WGS sequence"/>
</dbReference>
<proteinExistence type="predicted"/>
<dbReference type="Gene3D" id="3.40.50.2300">
    <property type="match status" value="2"/>
</dbReference>
<dbReference type="Gene3D" id="1.10.260.40">
    <property type="entry name" value="lambda repressor-like DNA-binding domains"/>
    <property type="match status" value="1"/>
</dbReference>
<dbReference type="PANTHER" id="PTHR30146">
    <property type="entry name" value="LACI-RELATED TRANSCRIPTIONAL REPRESSOR"/>
    <property type="match status" value="1"/>
</dbReference>
<feature type="compositionally biased region" description="Polar residues" evidence="4">
    <location>
        <begin position="1"/>
        <end position="14"/>
    </location>
</feature>
<dbReference type="CDD" id="cd01392">
    <property type="entry name" value="HTH_LacI"/>
    <property type="match status" value="1"/>
</dbReference>
<dbReference type="OrthoDB" id="5171752at2"/>
<dbReference type="InterPro" id="IPR010982">
    <property type="entry name" value="Lambda_DNA-bd_dom_sf"/>
</dbReference>
<evidence type="ECO:0000313" key="7">
    <source>
        <dbReference type="Proteomes" id="UP000293433"/>
    </source>
</evidence>
<keyword evidence="2" id="KW-0238">DNA-binding</keyword>
<comment type="caution">
    <text evidence="6">The sequence shown here is derived from an EMBL/GenBank/DDBJ whole genome shotgun (WGS) entry which is preliminary data.</text>
</comment>
<evidence type="ECO:0000259" key="5">
    <source>
        <dbReference type="PROSITE" id="PS50932"/>
    </source>
</evidence>
<accession>A0A4V2EW45</accession>
<dbReference type="PROSITE" id="PS50932">
    <property type="entry name" value="HTH_LACI_2"/>
    <property type="match status" value="1"/>
</dbReference>
<evidence type="ECO:0000256" key="3">
    <source>
        <dbReference type="ARBA" id="ARBA00023163"/>
    </source>
</evidence>
<feature type="domain" description="HTH lacI-type" evidence="5">
    <location>
        <begin position="29"/>
        <end position="84"/>
    </location>
</feature>
<protein>
    <submittedName>
        <fullName evidence="6">LacI family transcriptional regulator</fullName>
    </submittedName>
</protein>
<gene>
    <name evidence="6" type="ORF">EV685_2192</name>
</gene>
<organism evidence="6 7">
    <name type="scientific">Sphaerotilus mobilis</name>
    <dbReference type="NCBI Taxonomy" id="47994"/>
    <lineage>
        <taxon>Bacteria</taxon>
        <taxon>Pseudomonadati</taxon>
        <taxon>Pseudomonadota</taxon>
        <taxon>Betaproteobacteria</taxon>
        <taxon>Burkholderiales</taxon>
        <taxon>Sphaerotilaceae</taxon>
        <taxon>Sphaerotilus</taxon>
    </lineage>
</organism>
<dbReference type="SUPFAM" id="SSF47413">
    <property type="entry name" value="lambda repressor-like DNA-binding domains"/>
    <property type="match status" value="1"/>
</dbReference>
<keyword evidence="7" id="KW-1185">Reference proteome</keyword>
<dbReference type="GO" id="GO:0003700">
    <property type="term" value="F:DNA-binding transcription factor activity"/>
    <property type="evidence" value="ECO:0007669"/>
    <property type="project" value="TreeGrafter"/>
</dbReference>
<keyword evidence="3" id="KW-0804">Transcription</keyword>
<reference evidence="6 7" key="1">
    <citation type="submission" date="2019-02" db="EMBL/GenBank/DDBJ databases">
        <title>Genomic Encyclopedia of Type Strains, Phase IV (KMG-IV): sequencing the most valuable type-strain genomes for metagenomic binning, comparative biology and taxonomic classification.</title>
        <authorList>
            <person name="Goeker M."/>
        </authorList>
    </citation>
    <scope>NUCLEOTIDE SEQUENCE [LARGE SCALE GENOMIC DNA]</scope>
    <source>
        <strain evidence="6 7">DSM 10617</strain>
    </source>
</reference>
<dbReference type="PANTHER" id="PTHR30146:SF138">
    <property type="entry name" value="TRANSCRIPTIONAL REGULATORY PROTEIN"/>
    <property type="match status" value="1"/>
</dbReference>
<evidence type="ECO:0000256" key="2">
    <source>
        <dbReference type="ARBA" id="ARBA00023125"/>
    </source>
</evidence>
<dbReference type="EMBL" id="SGWV01000009">
    <property type="protein sequence ID" value="RZS54710.1"/>
    <property type="molecule type" value="Genomic_DNA"/>
</dbReference>
<dbReference type="InterPro" id="IPR046335">
    <property type="entry name" value="LacI/GalR-like_sensor"/>
</dbReference>
<dbReference type="InterPro" id="IPR028082">
    <property type="entry name" value="Peripla_BP_I"/>
</dbReference>
<evidence type="ECO:0000313" key="6">
    <source>
        <dbReference type="EMBL" id="RZS54710.1"/>
    </source>
</evidence>
<dbReference type="RefSeq" id="WP_130482034.1">
    <property type="nucleotide sequence ID" value="NZ_SGWV01000009.1"/>
</dbReference>
<keyword evidence="1" id="KW-0805">Transcription regulation</keyword>
<dbReference type="SMART" id="SM00354">
    <property type="entry name" value="HTH_LACI"/>
    <property type="match status" value="1"/>
</dbReference>
<evidence type="ECO:0000256" key="4">
    <source>
        <dbReference type="SAM" id="MobiDB-lite"/>
    </source>
</evidence>
<dbReference type="Pfam" id="PF13377">
    <property type="entry name" value="Peripla_BP_3"/>
    <property type="match status" value="1"/>
</dbReference>
<dbReference type="InterPro" id="IPR000843">
    <property type="entry name" value="HTH_LacI"/>
</dbReference>
<sequence>MPSRAPKSSTTKATSVPDAADAAPARTRLTLSDVAAELGVSRATVSNAFNRPDQLSANLRDEILTRSRALGYFGPDPAARALRRQSLREVAVVYHHGLSFALNDPLSVQFLQGVGAELDARGLSLQLIPKLGRDLELSAAFHTTADALIVHAEIGPELAPEVLAARKRLVLVDTLVDGVAAVGVEDRKGSAMAMAHALSRQPDRLIALCFTLNEVQRTQVFRGGRTLPPRSPSVAVERRTGMVQAALSAGWTAGRIDWLEVEDRHPESASARLAELRSSMAPGTRLAVVAMTDRMALAALVELATWKEIEVVAVVGFDDVPAAAAGLTTVRQDAHRKGELAVQTVLDGLPSSDLPVELVVRRT</sequence>
<dbReference type="AlphaFoldDB" id="A0A4V2EW45"/>